<dbReference type="Pfam" id="PF13505">
    <property type="entry name" value="OMP_b-brl"/>
    <property type="match status" value="1"/>
</dbReference>
<dbReference type="RefSeq" id="WP_021714978.1">
    <property type="nucleotide sequence ID" value="NZ_BATM01000054.1"/>
</dbReference>
<accession>U3AMZ5</accession>
<dbReference type="EMBL" id="BATM01000054">
    <property type="protein sequence ID" value="GAD81281.1"/>
    <property type="molecule type" value="Genomic_DNA"/>
</dbReference>
<proteinExistence type="predicted"/>
<feature type="signal peptide" evidence="2">
    <location>
        <begin position="1"/>
        <end position="21"/>
    </location>
</feature>
<evidence type="ECO:0000313" key="4">
    <source>
        <dbReference type="EMBL" id="GAD81281.1"/>
    </source>
</evidence>
<dbReference type="InterPro" id="IPR011250">
    <property type="entry name" value="OMP/PagP_B-barrel"/>
</dbReference>
<evidence type="ECO:0000256" key="1">
    <source>
        <dbReference type="ARBA" id="ARBA00022729"/>
    </source>
</evidence>
<feature type="chain" id="PRO_5004638224" description="Outer membrane protein beta-barrel domain-containing protein" evidence="2">
    <location>
        <begin position="22"/>
        <end position="185"/>
    </location>
</feature>
<comment type="caution">
    <text evidence="4">The sequence shown here is derived from an EMBL/GenBank/DDBJ whole genome shotgun (WGS) entry which is preliminary data.</text>
</comment>
<keyword evidence="1 2" id="KW-0732">Signal</keyword>
<protein>
    <recommendedName>
        <fullName evidence="3">Outer membrane protein beta-barrel domain-containing protein</fullName>
    </recommendedName>
</protein>
<evidence type="ECO:0000313" key="5">
    <source>
        <dbReference type="Proteomes" id="UP000016562"/>
    </source>
</evidence>
<evidence type="ECO:0000259" key="3">
    <source>
        <dbReference type="Pfam" id="PF13505"/>
    </source>
</evidence>
<dbReference type="InterPro" id="IPR027385">
    <property type="entry name" value="Beta-barrel_OMP"/>
</dbReference>
<evidence type="ECO:0000256" key="2">
    <source>
        <dbReference type="SAM" id="SignalP"/>
    </source>
</evidence>
<organism evidence="4 5">
    <name type="scientific">Vibrio ezurae NBRC 102218</name>
    <dbReference type="NCBI Taxonomy" id="1219080"/>
    <lineage>
        <taxon>Bacteria</taxon>
        <taxon>Pseudomonadati</taxon>
        <taxon>Pseudomonadota</taxon>
        <taxon>Gammaproteobacteria</taxon>
        <taxon>Vibrionales</taxon>
        <taxon>Vibrionaceae</taxon>
        <taxon>Vibrio</taxon>
    </lineage>
</organism>
<reference evidence="4 5" key="1">
    <citation type="submission" date="2013-09" db="EMBL/GenBank/DDBJ databases">
        <title>Whole genome shotgun sequence of Vibrio ezurae NBRC 102218.</title>
        <authorList>
            <person name="Yoshida I."/>
            <person name="Hosoyama A."/>
            <person name="Numata M."/>
            <person name="Hashimoto M."/>
            <person name="Hosoyama Y."/>
            <person name="Tsuchikane K."/>
            <person name="Noguchi M."/>
            <person name="Hirakata S."/>
            <person name="Ichikawa N."/>
            <person name="Ohji S."/>
            <person name="Yamazoe A."/>
            <person name="Fujita N."/>
        </authorList>
    </citation>
    <scope>NUCLEOTIDE SEQUENCE [LARGE SCALE GENOMIC DNA]</scope>
    <source>
        <strain evidence="4 5">NBRC 102218</strain>
    </source>
</reference>
<dbReference type="Gene3D" id="2.40.160.20">
    <property type="match status" value="1"/>
</dbReference>
<sequence>MNKLRLLGLLSSTLLSISATAAGNNSFYLGVGDVGFSPDGDSTDTFASPSFIIGGGQSFNEHLSMEGFFRYSESSDDAKTFEINYYELGLSLIATTGELGDTPLEIFGRTSAIATHIKGHDISSGSRVDVGDTTGSVFTVGAGLQWNINADYWLRAEYIYGYATSGVGRYDADYDGLQMSIGLDF</sequence>
<gene>
    <name evidence="4" type="ORF">VEZ01S_54_00320</name>
</gene>
<dbReference type="eggNOG" id="ENOG5031N04">
    <property type="taxonomic scope" value="Bacteria"/>
</dbReference>
<dbReference type="SUPFAM" id="SSF56925">
    <property type="entry name" value="OMPA-like"/>
    <property type="match status" value="1"/>
</dbReference>
<dbReference type="Proteomes" id="UP000016562">
    <property type="component" value="Unassembled WGS sequence"/>
</dbReference>
<name>U3AMZ5_9VIBR</name>
<feature type="domain" description="Outer membrane protein beta-barrel" evidence="3">
    <location>
        <begin position="8"/>
        <end position="185"/>
    </location>
</feature>
<dbReference type="OrthoDB" id="5872423at2"/>
<dbReference type="AlphaFoldDB" id="U3AMZ5"/>
<dbReference type="STRING" id="1219080.VEZ01S_54_00320"/>
<keyword evidence="5" id="KW-1185">Reference proteome</keyword>